<reference evidence="1 2" key="1">
    <citation type="journal article" date="2024" name="G3 (Bethesda)">
        <title>Genome assembly of Hibiscus sabdariffa L. provides insights into metabolisms of medicinal natural products.</title>
        <authorList>
            <person name="Kim T."/>
        </authorList>
    </citation>
    <scope>NUCLEOTIDE SEQUENCE [LARGE SCALE GENOMIC DNA]</scope>
    <source>
        <strain evidence="1">TK-2024</strain>
        <tissue evidence="1">Old leaves</tissue>
    </source>
</reference>
<dbReference type="EMBL" id="JBBPBN010000136">
    <property type="protein sequence ID" value="KAK8976231.1"/>
    <property type="molecule type" value="Genomic_DNA"/>
</dbReference>
<sequence>MIRCQVNSAGQLQAYCNQETVNGLVNSIRVKFRQVFMVLGTSYSEARQESGNETLQGRMWSVHERQVNMDEFLKSPEHNFKE</sequence>
<gene>
    <name evidence="1" type="ORF">V6N11_007720</name>
</gene>
<dbReference type="Proteomes" id="UP001396334">
    <property type="component" value="Unassembled WGS sequence"/>
</dbReference>
<keyword evidence="2" id="KW-1185">Reference proteome</keyword>
<evidence type="ECO:0000313" key="2">
    <source>
        <dbReference type="Proteomes" id="UP001396334"/>
    </source>
</evidence>
<proteinExistence type="predicted"/>
<organism evidence="1 2">
    <name type="scientific">Hibiscus sabdariffa</name>
    <name type="common">roselle</name>
    <dbReference type="NCBI Taxonomy" id="183260"/>
    <lineage>
        <taxon>Eukaryota</taxon>
        <taxon>Viridiplantae</taxon>
        <taxon>Streptophyta</taxon>
        <taxon>Embryophyta</taxon>
        <taxon>Tracheophyta</taxon>
        <taxon>Spermatophyta</taxon>
        <taxon>Magnoliopsida</taxon>
        <taxon>eudicotyledons</taxon>
        <taxon>Gunneridae</taxon>
        <taxon>Pentapetalae</taxon>
        <taxon>rosids</taxon>
        <taxon>malvids</taxon>
        <taxon>Malvales</taxon>
        <taxon>Malvaceae</taxon>
        <taxon>Malvoideae</taxon>
        <taxon>Hibiscus</taxon>
    </lineage>
</organism>
<accession>A0ABR2NJI7</accession>
<protein>
    <submittedName>
        <fullName evidence="1">Uncharacterized protein</fullName>
    </submittedName>
</protein>
<name>A0ABR2NJI7_9ROSI</name>
<comment type="caution">
    <text evidence="1">The sequence shown here is derived from an EMBL/GenBank/DDBJ whole genome shotgun (WGS) entry which is preliminary data.</text>
</comment>
<evidence type="ECO:0000313" key="1">
    <source>
        <dbReference type="EMBL" id="KAK8976231.1"/>
    </source>
</evidence>